<accession>A0A5M3Q4M7</accession>
<proteinExistence type="predicted"/>
<dbReference type="PRINTS" id="PR00111">
    <property type="entry name" value="ABHYDROLASE"/>
</dbReference>
<dbReference type="AlphaFoldDB" id="A0A5M3Q4M7"/>
<dbReference type="InterPro" id="IPR050471">
    <property type="entry name" value="AB_hydrolase"/>
</dbReference>
<gene>
    <name evidence="2" type="ORF">MSSD14B_37550</name>
</gene>
<dbReference type="GO" id="GO:0016787">
    <property type="term" value="F:hydrolase activity"/>
    <property type="evidence" value="ECO:0007669"/>
    <property type="project" value="UniProtKB-KW"/>
</dbReference>
<keyword evidence="2" id="KW-0378">Hydrolase</keyword>
<dbReference type="EMBL" id="BGZI01000033">
    <property type="protein sequence ID" value="GBO90087.1"/>
    <property type="molecule type" value="Genomic_DNA"/>
</dbReference>
<protein>
    <submittedName>
        <fullName evidence="2">Alpha/beta hydrolase</fullName>
    </submittedName>
</protein>
<evidence type="ECO:0000259" key="1">
    <source>
        <dbReference type="Pfam" id="PF00561"/>
    </source>
</evidence>
<sequence length="282" mass="30457">MTDAARNLNLRMQDGRKLSFSDIGTDENGTWIHCHGIPGSRNELLHLESALYRAGVRVIVPDRPGYGQSSPCPGYGFSHHSDDLRQLADHLELDDVMLSGFSGGGVFAMAAAHDLGKRIKQLVIAATPAVPLMDNPFDYASELTASTWRAALDDRDALAKELEVITGSVDLLLEALIGAVGDQEEHYLLSNSVRPGFTQNLCAALEQGSKIAADALARDSLLTAQSWPFSPQDIHLPVRVIHGSGDRLVHIEHQSTLSGNFPDSFPEVISGAHYGALSAIWN</sequence>
<dbReference type="Pfam" id="PF00561">
    <property type="entry name" value="Abhydrolase_1"/>
    <property type="match status" value="1"/>
</dbReference>
<dbReference type="SUPFAM" id="SSF53474">
    <property type="entry name" value="alpha/beta-Hydrolases"/>
    <property type="match status" value="1"/>
</dbReference>
<evidence type="ECO:0000313" key="2">
    <source>
        <dbReference type="EMBL" id="GBO90087.1"/>
    </source>
</evidence>
<dbReference type="InterPro" id="IPR000073">
    <property type="entry name" value="AB_hydrolase_1"/>
</dbReference>
<dbReference type="PANTHER" id="PTHR43433:SF1">
    <property type="entry name" value="BLL5160 PROTEIN"/>
    <property type="match status" value="1"/>
</dbReference>
<name>A0A5M3Q4M7_9GAMM</name>
<dbReference type="PANTHER" id="PTHR43433">
    <property type="entry name" value="HYDROLASE, ALPHA/BETA FOLD FAMILY PROTEIN"/>
    <property type="match status" value="1"/>
</dbReference>
<feature type="domain" description="AB hydrolase-1" evidence="1">
    <location>
        <begin position="34"/>
        <end position="136"/>
    </location>
</feature>
<evidence type="ECO:0000313" key="3">
    <source>
        <dbReference type="Proteomes" id="UP000387223"/>
    </source>
</evidence>
<comment type="caution">
    <text evidence="2">The sequence shown here is derived from an EMBL/GenBank/DDBJ whole genome shotgun (WGS) entry which is preliminary data.</text>
</comment>
<dbReference type="Proteomes" id="UP000387223">
    <property type="component" value="Unassembled WGS sequence"/>
</dbReference>
<dbReference type="Gene3D" id="3.40.50.1820">
    <property type="entry name" value="alpha/beta hydrolase"/>
    <property type="match status" value="1"/>
</dbReference>
<dbReference type="RefSeq" id="WP_136631270.1">
    <property type="nucleotide sequence ID" value="NZ_BGZI01000033.1"/>
</dbReference>
<organism evidence="2 3">
    <name type="scientific">Marinobacter salsuginis</name>
    <dbReference type="NCBI Taxonomy" id="418719"/>
    <lineage>
        <taxon>Bacteria</taxon>
        <taxon>Pseudomonadati</taxon>
        <taxon>Pseudomonadota</taxon>
        <taxon>Gammaproteobacteria</taxon>
        <taxon>Pseudomonadales</taxon>
        <taxon>Marinobacteraceae</taxon>
        <taxon>Marinobacter</taxon>
    </lineage>
</organism>
<reference evidence="2 3" key="1">
    <citation type="journal article" date="2019" name="J. Gen. Appl. Microbiol.">
        <title>Aerobic degradation of cis-dichloroethene by the marine bacterium Marinobacter salsuginis strain 5N-3.</title>
        <authorList>
            <person name="Inoue Y."/>
            <person name="Fukunaga Y."/>
            <person name="Katsumata H."/>
            <person name="Ohji S."/>
            <person name="Hosoyama A."/>
            <person name="Mori K."/>
            <person name="Ando K."/>
        </authorList>
    </citation>
    <scope>NUCLEOTIDE SEQUENCE [LARGE SCALE GENOMIC DNA]</scope>
    <source>
        <strain evidence="2 3">NBRC 109114</strain>
    </source>
</reference>
<dbReference type="InterPro" id="IPR029058">
    <property type="entry name" value="AB_hydrolase_fold"/>
</dbReference>